<comment type="catalytic activity">
    <reaction evidence="18 19">
        <text>a quinone + NADH + 5 H(+)(in) = a quinol + NAD(+) + 4 H(+)(out)</text>
        <dbReference type="Rhea" id="RHEA:57888"/>
        <dbReference type="ChEBI" id="CHEBI:15378"/>
        <dbReference type="ChEBI" id="CHEBI:24646"/>
        <dbReference type="ChEBI" id="CHEBI:57540"/>
        <dbReference type="ChEBI" id="CHEBI:57945"/>
        <dbReference type="ChEBI" id="CHEBI:132124"/>
    </reaction>
</comment>
<evidence type="ECO:0000259" key="20">
    <source>
        <dbReference type="PROSITE" id="PS51379"/>
    </source>
</evidence>
<evidence type="ECO:0000256" key="11">
    <source>
        <dbReference type="ARBA" id="ARBA00023027"/>
    </source>
</evidence>
<dbReference type="PROSITE" id="PS00198">
    <property type="entry name" value="4FE4S_FER_1"/>
    <property type="match status" value="2"/>
</dbReference>
<comment type="cofactor">
    <cofactor evidence="19">
        <name>[4Fe-4S] cluster</name>
        <dbReference type="ChEBI" id="CHEBI:49883"/>
    </cofactor>
    <text evidence="19">Binds 2 [4Fe-4S] clusters per subunit.</text>
</comment>
<comment type="subunit">
    <text evidence="14">NDH-1 is composed of 13 different subunits. Subunits NuoA, H, J, K, L, M, N constitute the membrane sector of the complex.</text>
</comment>
<dbReference type="HAMAP" id="MF_01351">
    <property type="entry name" value="NDH1_NuoI"/>
    <property type="match status" value="1"/>
</dbReference>
<evidence type="ECO:0000256" key="16">
    <source>
        <dbReference type="ARBA" id="ARBA00041748"/>
    </source>
</evidence>
<dbReference type="InterPro" id="IPR010226">
    <property type="entry name" value="NADH_quinone_OxRdtase_chainI"/>
</dbReference>
<proteinExistence type="inferred from homology"/>
<comment type="caution">
    <text evidence="21">The sequence shown here is derived from an EMBL/GenBank/DDBJ whole genome shotgun (WGS) entry which is preliminary data.</text>
</comment>
<feature type="binding site" evidence="19">
    <location>
        <position position="67"/>
    </location>
    <ligand>
        <name>[4Fe-4S] cluster</name>
        <dbReference type="ChEBI" id="CHEBI:49883"/>
        <label>2</label>
    </ligand>
</feature>
<keyword evidence="13 19" id="KW-0472">Membrane</keyword>
<name>A0A5A9XJG9_9BACT</name>
<comment type="function">
    <text evidence="19">NDH-1 shuttles electrons from NADH, via FMN and iron-sulfur (Fe-S) centers, to quinones in the respiratory chain. The immediate electron acceptor for the enzyme in this species is believed to be ubiquinone. Couples the redox reaction to proton translocation (for every two electrons transferred, four hydrogen ions are translocated across the cytoplasmic membrane), and thus conserves the redox energy in a proton gradient.</text>
</comment>
<evidence type="ECO:0000256" key="8">
    <source>
        <dbReference type="ARBA" id="ARBA00022967"/>
    </source>
</evidence>
<dbReference type="SUPFAM" id="SSF54862">
    <property type="entry name" value="4Fe-4S ferredoxins"/>
    <property type="match status" value="1"/>
</dbReference>
<evidence type="ECO:0000256" key="5">
    <source>
        <dbReference type="ARBA" id="ARBA00022719"/>
    </source>
</evidence>
<evidence type="ECO:0000256" key="18">
    <source>
        <dbReference type="ARBA" id="ARBA00047712"/>
    </source>
</evidence>
<keyword evidence="6 19" id="KW-0479">Metal-binding</keyword>
<dbReference type="OrthoDB" id="9808559at2"/>
<evidence type="ECO:0000256" key="15">
    <source>
        <dbReference type="ARBA" id="ARBA00040641"/>
    </source>
</evidence>
<dbReference type="GO" id="GO:0050136">
    <property type="term" value="F:NADH dehydrogenase (quinone) (non-electrogenic) activity"/>
    <property type="evidence" value="ECO:0007669"/>
    <property type="project" value="UniProtKB-UniRule"/>
</dbReference>
<evidence type="ECO:0000256" key="7">
    <source>
        <dbReference type="ARBA" id="ARBA00022737"/>
    </source>
</evidence>
<dbReference type="AlphaFoldDB" id="A0A5A9XJG9"/>
<dbReference type="Gene3D" id="3.30.70.3270">
    <property type="match status" value="1"/>
</dbReference>
<comment type="subcellular location">
    <subcellularLocation>
        <location evidence="1">Cell inner membrane</location>
        <topology evidence="1">Peripheral membrane protein</topology>
    </subcellularLocation>
    <subcellularLocation>
        <location evidence="19">Cell membrane</location>
        <topology evidence="19">Peripheral membrane protein</topology>
    </subcellularLocation>
</comment>
<comment type="similarity">
    <text evidence="2 19">Belongs to the complex I 23 kDa subunit family.</text>
</comment>
<evidence type="ECO:0000256" key="10">
    <source>
        <dbReference type="ARBA" id="ARBA00023014"/>
    </source>
</evidence>
<feature type="binding site" evidence="19">
    <location>
        <position position="106"/>
    </location>
    <ligand>
        <name>[4Fe-4S] cluster</name>
        <dbReference type="ChEBI" id="CHEBI:49883"/>
        <label>1</label>
    </ligand>
</feature>
<evidence type="ECO:0000313" key="22">
    <source>
        <dbReference type="Proteomes" id="UP000324298"/>
    </source>
</evidence>
<evidence type="ECO:0000256" key="6">
    <source>
        <dbReference type="ARBA" id="ARBA00022723"/>
    </source>
</evidence>
<reference evidence="21 22" key="1">
    <citation type="submission" date="2019-04" db="EMBL/GenBank/DDBJ databases">
        <title>Geobacter ruber sp. nov., ferric-reducing bacteria isolated from paddy soil.</title>
        <authorList>
            <person name="Xu Z."/>
            <person name="Masuda Y."/>
            <person name="Itoh H."/>
            <person name="Senoo K."/>
        </authorList>
    </citation>
    <scope>NUCLEOTIDE SEQUENCE [LARGE SCALE GENOMIC DNA]</scope>
    <source>
        <strain evidence="21 22">Red88</strain>
    </source>
</reference>
<dbReference type="GO" id="GO:0005886">
    <property type="term" value="C:plasma membrane"/>
    <property type="evidence" value="ECO:0007669"/>
    <property type="project" value="UniProtKB-SubCell"/>
</dbReference>
<evidence type="ECO:0000256" key="17">
    <source>
        <dbReference type="ARBA" id="ARBA00043079"/>
    </source>
</evidence>
<keyword evidence="4 19" id="KW-0004">4Fe-4S</keyword>
<sequence>MPIFSDIKAILDGFRITLAHMLRRPVTIQYPEEKRTPYPRCRARIVLTRDPDGGERCVACYLCSAACPVDCISMQAAEREDGRRYAAWFRINFSRCIFCGLCAEACPTLAIQMTPDYEICKRDIMDLVYEKEDLLIDGCGKDDSYNFYRHAGIAVTQPRGEGVEEKPPVDARSLMP</sequence>
<dbReference type="Proteomes" id="UP000324298">
    <property type="component" value="Unassembled WGS sequence"/>
</dbReference>
<evidence type="ECO:0000256" key="2">
    <source>
        <dbReference type="ARBA" id="ARBA00010277"/>
    </source>
</evidence>
<keyword evidence="7" id="KW-0677">Repeat</keyword>
<dbReference type="InterPro" id="IPR017896">
    <property type="entry name" value="4Fe4S_Fe-S-bd"/>
</dbReference>
<evidence type="ECO:0000313" key="21">
    <source>
        <dbReference type="EMBL" id="KAA0892239.1"/>
    </source>
</evidence>
<dbReference type="GO" id="GO:0005506">
    <property type="term" value="F:iron ion binding"/>
    <property type="evidence" value="ECO:0007669"/>
    <property type="project" value="UniProtKB-UniRule"/>
</dbReference>
<feature type="domain" description="4Fe-4S ferredoxin-type" evidence="20">
    <location>
        <begin position="45"/>
        <end position="77"/>
    </location>
</feature>
<feature type="binding site" evidence="19">
    <location>
        <position position="60"/>
    </location>
    <ligand>
        <name>[4Fe-4S] cluster</name>
        <dbReference type="ChEBI" id="CHEBI:49883"/>
        <label>1</label>
    </ligand>
</feature>
<evidence type="ECO:0000256" key="12">
    <source>
        <dbReference type="ARBA" id="ARBA00023075"/>
    </source>
</evidence>
<feature type="binding site" evidence="19">
    <location>
        <position position="57"/>
    </location>
    <ligand>
        <name>[4Fe-4S] cluster</name>
        <dbReference type="ChEBI" id="CHEBI:49883"/>
        <label>1</label>
    </ligand>
</feature>
<evidence type="ECO:0000256" key="1">
    <source>
        <dbReference type="ARBA" id="ARBA00004417"/>
    </source>
</evidence>
<dbReference type="EMBL" id="SRSD01000004">
    <property type="protein sequence ID" value="KAA0892239.1"/>
    <property type="molecule type" value="Genomic_DNA"/>
</dbReference>
<feature type="binding site" evidence="19">
    <location>
        <position position="96"/>
    </location>
    <ligand>
        <name>[4Fe-4S] cluster</name>
        <dbReference type="ChEBI" id="CHEBI:49883"/>
        <label>2</label>
    </ligand>
</feature>
<keyword evidence="10 19" id="KW-0411">Iron-sulfur</keyword>
<dbReference type="PANTHER" id="PTHR10849:SF20">
    <property type="entry name" value="NADH DEHYDROGENASE [UBIQUINONE] IRON-SULFUR PROTEIN 8, MITOCHONDRIAL"/>
    <property type="match status" value="1"/>
</dbReference>
<dbReference type="RefSeq" id="WP_149307176.1">
    <property type="nucleotide sequence ID" value="NZ_SRSD01000004.1"/>
</dbReference>
<accession>A0A5A9XJG9</accession>
<protein>
    <recommendedName>
        <fullName evidence="15 19">NADH-quinone oxidoreductase subunit I</fullName>
        <ecNumber evidence="19">7.1.1.-</ecNumber>
    </recommendedName>
    <alternativeName>
        <fullName evidence="16 19">NADH dehydrogenase I subunit I</fullName>
    </alternativeName>
    <alternativeName>
        <fullName evidence="17 19">NDH-1 subunit I</fullName>
    </alternativeName>
</protein>
<keyword evidence="22" id="KW-1185">Reference proteome</keyword>
<dbReference type="NCBIfam" id="TIGR01971">
    <property type="entry name" value="NuoI"/>
    <property type="match status" value="1"/>
</dbReference>
<keyword evidence="11 19" id="KW-0520">NAD</keyword>
<feature type="binding site" evidence="19">
    <location>
        <position position="99"/>
    </location>
    <ligand>
        <name>[4Fe-4S] cluster</name>
        <dbReference type="ChEBI" id="CHEBI:49883"/>
        <label>2</label>
    </ligand>
</feature>
<dbReference type="GO" id="GO:0009060">
    <property type="term" value="P:aerobic respiration"/>
    <property type="evidence" value="ECO:0007669"/>
    <property type="project" value="TreeGrafter"/>
</dbReference>
<dbReference type="PROSITE" id="PS51379">
    <property type="entry name" value="4FE4S_FER_2"/>
    <property type="match status" value="2"/>
</dbReference>
<evidence type="ECO:0000256" key="13">
    <source>
        <dbReference type="ARBA" id="ARBA00023136"/>
    </source>
</evidence>
<feature type="binding site" evidence="19">
    <location>
        <position position="102"/>
    </location>
    <ligand>
        <name>[4Fe-4S] cluster</name>
        <dbReference type="ChEBI" id="CHEBI:49883"/>
        <label>2</label>
    </ligand>
</feature>
<evidence type="ECO:0000256" key="3">
    <source>
        <dbReference type="ARBA" id="ARBA00022475"/>
    </source>
</evidence>
<dbReference type="FunFam" id="3.30.70.3270:FF:000002">
    <property type="entry name" value="NADH-quinone oxidoreductase subunit I"/>
    <property type="match status" value="1"/>
</dbReference>
<dbReference type="NCBIfam" id="NF004536">
    <property type="entry name" value="PRK05888.1-1"/>
    <property type="match status" value="1"/>
</dbReference>
<dbReference type="EC" id="7.1.1.-" evidence="19"/>
<dbReference type="Pfam" id="PF12838">
    <property type="entry name" value="Fer4_7"/>
    <property type="match status" value="1"/>
</dbReference>
<keyword evidence="5 19" id="KW-0874">Quinone</keyword>
<feature type="domain" description="4Fe-4S ferredoxin-type" evidence="20">
    <location>
        <begin position="87"/>
        <end position="116"/>
    </location>
</feature>
<dbReference type="InterPro" id="IPR017900">
    <property type="entry name" value="4Fe4S_Fe_S_CS"/>
</dbReference>
<dbReference type="GO" id="GO:0051539">
    <property type="term" value="F:4 iron, 4 sulfur cluster binding"/>
    <property type="evidence" value="ECO:0007669"/>
    <property type="project" value="UniProtKB-KW"/>
</dbReference>
<evidence type="ECO:0000256" key="19">
    <source>
        <dbReference type="HAMAP-Rule" id="MF_01351"/>
    </source>
</evidence>
<feature type="binding site" evidence="19">
    <location>
        <position position="63"/>
    </location>
    <ligand>
        <name>[4Fe-4S] cluster</name>
        <dbReference type="ChEBI" id="CHEBI:49883"/>
        <label>1</label>
    </ligand>
</feature>
<keyword evidence="12 19" id="KW-0830">Ubiquinone</keyword>
<evidence type="ECO:0000256" key="4">
    <source>
        <dbReference type="ARBA" id="ARBA00022485"/>
    </source>
</evidence>
<gene>
    <name evidence="19 21" type="primary">nuoI</name>
    <name evidence="21" type="ORF">ET418_08560</name>
</gene>
<keyword evidence="8 19" id="KW-1278">Translocase</keyword>
<keyword evidence="9 19" id="KW-0408">Iron</keyword>
<dbReference type="GO" id="GO:0048038">
    <property type="term" value="F:quinone binding"/>
    <property type="evidence" value="ECO:0007669"/>
    <property type="project" value="UniProtKB-KW"/>
</dbReference>
<keyword evidence="21" id="KW-0560">Oxidoreductase</keyword>
<comment type="subunit">
    <text evidence="19">NDH-1 is composed of 14 different subunits. Subunits NuoA, H, J, K, L, M, N constitute the membrane sector of the complex.</text>
</comment>
<evidence type="ECO:0000256" key="14">
    <source>
        <dbReference type="ARBA" id="ARBA00038844"/>
    </source>
</evidence>
<keyword evidence="3 19" id="KW-1003">Cell membrane</keyword>
<evidence type="ECO:0000256" key="9">
    <source>
        <dbReference type="ARBA" id="ARBA00023004"/>
    </source>
</evidence>
<dbReference type="PANTHER" id="PTHR10849">
    <property type="entry name" value="NADH DEHYDROGENASE UBIQUINONE IRON-SULFUR PROTEIN 8, MITOCHONDRIAL"/>
    <property type="match status" value="1"/>
</dbReference>
<organism evidence="21 22">
    <name type="scientific">Oryzomonas rubra</name>
    <dbReference type="NCBI Taxonomy" id="2509454"/>
    <lineage>
        <taxon>Bacteria</taxon>
        <taxon>Pseudomonadati</taxon>
        <taxon>Thermodesulfobacteriota</taxon>
        <taxon>Desulfuromonadia</taxon>
        <taxon>Geobacterales</taxon>
        <taxon>Geobacteraceae</taxon>
        <taxon>Oryzomonas</taxon>
    </lineage>
</organism>